<dbReference type="KEGG" id="ial:IALB_1545"/>
<dbReference type="RefSeq" id="WP_014560406.1">
    <property type="nucleotide sequence ID" value="NC_017464.1"/>
</dbReference>
<evidence type="ECO:0000313" key="4">
    <source>
        <dbReference type="Proteomes" id="UP000007394"/>
    </source>
</evidence>
<feature type="domain" description="SPOR" evidence="2">
    <location>
        <begin position="54"/>
        <end position="133"/>
    </location>
</feature>
<gene>
    <name evidence="3" type="ordered locus">IALB_1545</name>
</gene>
<proteinExistence type="predicted"/>
<dbReference type="Pfam" id="PF05036">
    <property type="entry name" value="SPOR"/>
    <property type="match status" value="1"/>
</dbReference>
<dbReference type="EMBL" id="CP003418">
    <property type="protein sequence ID" value="AFH49253.1"/>
    <property type="molecule type" value="Genomic_DNA"/>
</dbReference>
<dbReference type="PROSITE" id="PS51724">
    <property type="entry name" value="SPOR"/>
    <property type="match status" value="1"/>
</dbReference>
<dbReference type="InterPro" id="IPR036680">
    <property type="entry name" value="SPOR-like_sf"/>
</dbReference>
<dbReference type="GO" id="GO:0042834">
    <property type="term" value="F:peptidoglycan binding"/>
    <property type="evidence" value="ECO:0007669"/>
    <property type="project" value="InterPro"/>
</dbReference>
<protein>
    <recommendedName>
        <fullName evidence="2">SPOR domain-containing protein</fullName>
    </recommendedName>
</protein>
<organism evidence="3 4">
    <name type="scientific">Ignavibacterium album (strain DSM 19864 / JCM 16511 / NBRC 101810 / Mat9-16)</name>
    <dbReference type="NCBI Taxonomy" id="945713"/>
    <lineage>
        <taxon>Bacteria</taxon>
        <taxon>Pseudomonadati</taxon>
        <taxon>Ignavibacteriota</taxon>
        <taxon>Ignavibacteria</taxon>
        <taxon>Ignavibacteriales</taxon>
        <taxon>Ignavibacteriaceae</taxon>
        <taxon>Ignavibacterium</taxon>
    </lineage>
</organism>
<dbReference type="Gene3D" id="3.30.70.1070">
    <property type="entry name" value="Sporulation related repeat"/>
    <property type="match status" value="1"/>
</dbReference>
<dbReference type="HOGENOM" id="CLU_1872638_0_0_10"/>
<sequence>MKRLIFSILILMITFIIFSCTPPQQASEKESIYVFDEQKNDEKIDVNKGGEFPNIDETYFVVQIGAFTSKERAEKFAEVSKSKVNKDIIITYSESNNLYLVQLSPFYKSRQEAELVRDELKVIPEFSDVWIVTVNK</sequence>
<dbReference type="PATRIC" id="fig|945713.3.peg.1545"/>
<dbReference type="PROSITE" id="PS51257">
    <property type="entry name" value="PROKAR_LIPOPROTEIN"/>
    <property type="match status" value="1"/>
</dbReference>
<evidence type="ECO:0000259" key="2">
    <source>
        <dbReference type="PROSITE" id="PS51724"/>
    </source>
</evidence>
<name>I0AJU6_IGNAJ</name>
<dbReference type="Proteomes" id="UP000007394">
    <property type="component" value="Chromosome"/>
</dbReference>
<feature type="signal peptide" evidence="1">
    <location>
        <begin position="1"/>
        <end position="26"/>
    </location>
</feature>
<reference evidence="3 4" key="1">
    <citation type="journal article" date="2012" name="Front. Microbiol.">
        <title>Complete genome of Ignavibacterium album, a metabolically versatile, flagellated, facultative anaerobe from the phylum Chlorobi.</title>
        <authorList>
            <person name="Liu Z."/>
            <person name="Frigaard N.-U."/>
            <person name="Vogl K."/>
            <person name="Iino T."/>
            <person name="Ohkuma M."/>
            <person name="Overmann J."/>
            <person name="Bryant D.A."/>
        </authorList>
    </citation>
    <scope>NUCLEOTIDE SEQUENCE [LARGE SCALE GENOMIC DNA]</scope>
    <source>
        <strain evidence="4">DSM 19864 / JCM 16511 / NBRC 101810 / Mat9-16</strain>
    </source>
</reference>
<dbReference type="AlphaFoldDB" id="I0AJU6"/>
<feature type="chain" id="PRO_5003624169" description="SPOR domain-containing protein" evidence="1">
    <location>
        <begin position="27"/>
        <end position="136"/>
    </location>
</feature>
<dbReference type="OrthoDB" id="1521722at2"/>
<evidence type="ECO:0000313" key="3">
    <source>
        <dbReference type="EMBL" id="AFH49253.1"/>
    </source>
</evidence>
<keyword evidence="1" id="KW-0732">Signal</keyword>
<dbReference type="SUPFAM" id="SSF110997">
    <property type="entry name" value="Sporulation related repeat"/>
    <property type="match status" value="1"/>
</dbReference>
<dbReference type="STRING" id="945713.IALB_1545"/>
<accession>I0AJU6</accession>
<evidence type="ECO:0000256" key="1">
    <source>
        <dbReference type="SAM" id="SignalP"/>
    </source>
</evidence>
<keyword evidence="4" id="KW-1185">Reference proteome</keyword>
<dbReference type="InterPro" id="IPR007730">
    <property type="entry name" value="SPOR-like_dom"/>
</dbReference>